<reference evidence="2" key="1">
    <citation type="submission" date="2018-05" db="EMBL/GenBank/DDBJ databases">
        <authorList>
            <person name="Lanie J.A."/>
            <person name="Ng W.-L."/>
            <person name="Kazmierczak K.M."/>
            <person name="Andrzejewski T.M."/>
            <person name="Davidsen T.M."/>
            <person name="Wayne K.J."/>
            <person name="Tettelin H."/>
            <person name="Glass J.I."/>
            <person name="Rusch D."/>
            <person name="Podicherti R."/>
            <person name="Tsui H.-C.T."/>
            <person name="Winkler M.E."/>
        </authorList>
    </citation>
    <scope>NUCLEOTIDE SEQUENCE</scope>
</reference>
<dbReference type="CDD" id="cd05154">
    <property type="entry name" value="ACAD10_11_N-like"/>
    <property type="match status" value="1"/>
</dbReference>
<dbReference type="EMBL" id="UINC01001467">
    <property type="protein sequence ID" value="SUZ81411.1"/>
    <property type="molecule type" value="Genomic_DNA"/>
</dbReference>
<dbReference type="Gene3D" id="3.90.1200.10">
    <property type="match status" value="1"/>
</dbReference>
<dbReference type="AlphaFoldDB" id="A0A381QPX7"/>
<dbReference type="Pfam" id="PF01636">
    <property type="entry name" value="APH"/>
    <property type="match status" value="1"/>
</dbReference>
<sequence length="367" mass="40595">VPDLLRSPPDDDLDLRALEAWLVDRLADDGVATVRLAAPDRPEGGYSGDTLILPAVLLRDGWEVEETFVVRREPPEPAIYPAQSPAATVEVGLQWRVLRSLQDHSDLPVAPPIGFEPGVDVLGGPFFVTGFVAGDIPREDPAYVAEGFYAEATPERRRAMNEAAVRTIATVNRVDWMAAGLGDLVPEGFQPTNLRQLDLWEEFASVELRGRPHPILTEGWRKLRADVPSDGPPALCWGDCRLGNIFWEDATPVCLTDFEGVAIAPAEFDLGWFLSFDRWIHEACGNPRLDGEPTREDLVGLYAEALGRRPEGVWWQEVFGAARYCAIVVRVINRLEERGALPTGSDLYLAGGVTECLRMLLDEQDPY</sequence>
<dbReference type="InterPro" id="IPR011009">
    <property type="entry name" value="Kinase-like_dom_sf"/>
</dbReference>
<accession>A0A381QPX7</accession>
<evidence type="ECO:0000259" key="1">
    <source>
        <dbReference type="Pfam" id="PF01636"/>
    </source>
</evidence>
<proteinExistence type="predicted"/>
<dbReference type="InterPro" id="IPR002575">
    <property type="entry name" value="Aminoglycoside_PTrfase"/>
</dbReference>
<evidence type="ECO:0000313" key="2">
    <source>
        <dbReference type="EMBL" id="SUZ81411.1"/>
    </source>
</evidence>
<organism evidence="2">
    <name type="scientific">marine metagenome</name>
    <dbReference type="NCBI Taxonomy" id="408172"/>
    <lineage>
        <taxon>unclassified sequences</taxon>
        <taxon>metagenomes</taxon>
        <taxon>ecological metagenomes</taxon>
    </lineage>
</organism>
<dbReference type="Gene3D" id="3.30.200.20">
    <property type="entry name" value="Phosphorylase Kinase, domain 1"/>
    <property type="match status" value="1"/>
</dbReference>
<name>A0A381QPX7_9ZZZZ</name>
<dbReference type="InterPro" id="IPR051678">
    <property type="entry name" value="AGP_Transferase"/>
</dbReference>
<dbReference type="PANTHER" id="PTHR21310:SF40">
    <property type="entry name" value="AMINOGLYCOSIDE PHOSPHOTRANSFERASE DOMAIN-CONTAINING PROTEIN-RELATED"/>
    <property type="match status" value="1"/>
</dbReference>
<dbReference type="InterPro" id="IPR041726">
    <property type="entry name" value="ACAD10_11_N"/>
</dbReference>
<gene>
    <name evidence="2" type="ORF">METZ01_LOCUS34265</name>
</gene>
<dbReference type="PANTHER" id="PTHR21310">
    <property type="entry name" value="AMINOGLYCOSIDE PHOSPHOTRANSFERASE-RELATED-RELATED"/>
    <property type="match status" value="1"/>
</dbReference>
<feature type="non-terminal residue" evidence="2">
    <location>
        <position position="1"/>
    </location>
</feature>
<dbReference type="SUPFAM" id="SSF56112">
    <property type="entry name" value="Protein kinase-like (PK-like)"/>
    <property type="match status" value="1"/>
</dbReference>
<feature type="domain" description="Aminoglycoside phosphotransferase" evidence="1">
    <location>
        <begin position="65"/>
        <end position="287"/>
    </location>
</feature>
<protein>
    <recommendedName>
        <fullName evidence="1">Aminoglycoside phosphotransferase domain-containing protein</fullName>
    </recommendedName>
</protein>